<dbReference type="FunFam" id="2.40.30.170:FF:000010">
    <property type="entry name" value="Efflux RND transporter periplasmic adaptor subunit"/>
    <property type="match status" value="1"/>
</dbReference>
<protein>
    <submittedName>
        <fullName evidence="8">Cu(I)/Ag(I) efflux system membrane fusion protein</fullName>
    </submittedName>
</protein>
<evidence type="ECO:0000256" key="1">
    <source>
        <dbReference type="ARBA" id="ARBA00009477"/>
    </source>
</evidence>
<evidence type="ECO:0000259" key="3">
    <source>
        <dbReference type="Pfam" id="PF19335"/>
    </source>
</evidence>
<dbReference type="RefSeq" id="WP_184856148.1">
    <property type="nucleotide sequence ID" value="NZ_JACHLK010000002.1"/>
</dbReference>
<feature type="domain" description="Heavy metal binding" evidence="3">
    <location>
        <begin position="55"/>
        <end position="82"/>
    </location>
</feature>
<dbReference type="GO" id="GO:0030288">
    <property type="term" value="C:outer membrane-bounded periplasmic space"/>
    <property type="evidence" value="ECO:0007669"/>
    <property type="project" value="TreeGrafter"/>
</dbReference>
<dbReference type="GO" id="GO:0016020">
    <property type="term" value="C:membrane"/>
    <property type="evidence" value="ECO:0007669"/>
    <property type="project" value="InterPro"/>
</dbReference>
<dbReference type="InterPro" id="IPR042230">
    <property type="entry name" value="CusF_sf"/>
</dbReference>
<proteinExistence type="inferred from homology"/>
<dbReference type="Gene3D" id="6.10.140.730">
    <property type="match status" value="1"/>
</dbReference>
<dbReference type="PANTHER" id="PTHR30097">
    <property type="entry name" value="CATION EFFLUX SYSTEM PROTEIN CUSB"/>
    <property type="match status" value="1"/>
</dbReference>
<reference evidence="8 9" key="1">
    <citation type="submission" date="2020-08" db="EMBL/GenBank/DDBJ databases">
        <title>Functional genomics of gut bacteria from endangered species of beetles.</title>
        <authorList>
            <person name="Carlos-Shanley C."/>
        </authorList>
    </citation>
    <scope>NUCLEOTIDE SEQUENCE [LARGE SCALE GENOMIC DNA]</scope>
    <source>
        <strain evidence="8 9">S00198</strain>
    </source>
</reference>
<dbReference type="SUPFAM" id="SSF111369">
    <property type="entry name" value="HlyD-like secretion proteins"/>
    <property type="match status" value="1"/>
</dbReference>
<sequence>MTNSGFKKTAVAVALLCAGIALGWGLAQWRISGGIGTGVSTAETGAAKADRKVLYWYDPMVPTQKFDKPGKSPFMDMALVPKYAEEDMQQGSGLNVSAQAVQALGLRTAVVEQRDIGADVDALGTVQLNDRDVSVVQARSAGFVERVYARAPGDVVAAGAPLADLLLPEWVAAQREFLAVRGLKDDTLTAAARQRLALLGMPAALVAQVERTGEPQGRYTVTFPQGGLVAELMVRQGMTVSAGASLARVNGLASVWIEAAVPEAQSGPLQLRQDAQVRLAAFAGETLKARVVSILPEANRDTRTVRVRLELPNPGQRLKAGMSGQIVLAGRKQPALLVPSEAVIRTGKRALVYLVDGPGKYHPVSVQLGAEIDDRLVVQGGLVAGQQVVASAQFLIDSEASLRGVVPTQPEAVARPAAPPLAAAQGAAPPPAGSFTVRGEVQEVSPTELTLAHDAVPGLKWPAMTMGFKLEKPQLAMGLEPKQQVRFTFSKQGEDYVINAVERIKP</sequence>
<evidence type="ECO:0000259" key="7">
    <source>
        <dbReference type="Pfam" id="PF25967"/>
    </source>
</evidence>
<dbReference type="InterPro" id="IPR051909">
    <property type="entry name" value="MFP_Cation_Efflux"/>
</dbReference>
<dbReference type="GO" id="GO:0060003">
    <property type="term" value="P:copper ion export"/>
    <property type="evidence" value="ECO:0007669"/>
    <property type="project" value="TreeGrafter"/>
</dbReference>
<feature type="domain" description="CusB-like three alpha-helical bundle" evidence="4">
    <location>
        <begin position="169"/>
        <end position="216"/>
    </location>
</feature>
<dbReference type="NCBIfam" id="TIGR01730">
    <property type="entry name" value="RND_mfp"/>
    <property type="match status" value="1"/>
</dbReference>
<feature type="domain" description="Multidrug resistance protein MdtA-like C-terminal permuted SH3" evidence="7">
    <location>
        <begin position="335"/>
        <end position="391"/>
    </location>
</feature>
<dbReference type="Pfam" id="PF19335">
    <property type="entry name" value="HMBD"/>
    <property type="match status" value="1"/>
</dbReference>
<accession>A0A7X0PB97</accession>
<name>A0A7X0PB97_9BURK</name>
<dbReference type="AlphaFoldDB" id="A0A7X0PB97"/>
<comment type="similarity">
    <text evidence="1">Belongs to the membrane fusion protein (MFP) (TC 8.A.1) family.</text>
</comment>
<feature type="domain" description="CusB-like beta-barrel" evidence="6">
    <location>
        <begin position="254"/>
        <end position="330"/>
    </location>
</feature>
<dbReference type="Gene3D" id="2.40.50.100">
    <property type="match status" value="1"/>
</dbReference>
<dbReference type="Gene3D" id="2.40.30.170">
    <property type="match status" value="1"/>
</dbReference>
<dbReference type="Gene3D" id="2.40.50.320">
    <property type="entry name" value="Copper binding periplasmic protein CusF"/>
    <property type="match status" value="1"/>
</dbReference>
<dbReference type="GO" id="GO:0015679">
    <property type="term" value="P:plasma membrane copper ion transport"/>
    <property type="evidence" value="ECO:0007669"/>
    <property type="project" value="TreeGrafter"/>
</dbReference>
<dbReference type="PANTHER" id="PTHR30097:SF15">
    <property type="entry name" value="CATION EFFLUX SYSTEM PROTEIN CUSB"/>
    <property type="match status" value="1"/>
</dbReference>
<dbReference type="InterPro" id="IPR058790">
    <property type="entry name" value="BSH_CusB"/>
</dbReference>
<dbReference type="Gene3D" id="2.40.420.20">
    <property type="match status" value="1"/>
</dbReference>
<dbReference type="InterPro" id="IPR021647">
    <property type="entry name" value="CusF_Ec"/>
</dbReference>
<comment type="caution">
    <text evidence="8">The sequence shown here is derived from an EMBL/GenBank/DDBJ whole genome shotgun (WGS) entry which is preliminary data.</text>
</comment>
<evidence type="ECO:0000259" key="5">
    <source>
        <dbReference type="Pfam" id="PF25919"/>
    </source>
</evidence>
<dbReference type="InterPro" id="IPR058791">
    <property type="entry name" value="3HB_CusB"/>
</dbReference>
<keyword evidence="2" id="KW-0813">Transport</keyword>
<dbReference type="Pfam" id="PF25869">
    <property type="entry name" value="3HB_CusB"/>
    <property type="match status" value="1"/>
</dbReference>
<dbReference type="InterPro" id="IPR058627">
    <property type="entry name" value="MdtA-like_C"/>
</dbReference>
<evidence type="ECO:0000259" key="4">
    <source>
        <dbReference type="Pfam" id="PF25869"/>
    </source>
</evidence>
<evidence type="ECO:0000259" key="6">
    <source>
        <dbReference type="Pfam" id="PF25954"/>
    </source>
</evidence>
<dbReference type="Proteomes" id="UP000575083">
    <property type="component" value="Unassembled WGS sequence"/>
</dbReference>
<dbReference type="Pfam" id="PF25954">
    <property type="entry name" value="Beta-barrel_RND_2"/>
    <property type="match status" value="1"/>
</dbReference>
<dbReference type="InterPro" id="IPR045800">
    <property type="entry name" value="HMBD"/>
</dbReference>
<keyword evidence="9" id="KW-1185">Reference proteome</keyword>
<dbReference type="EMBL" id="JACHLK010000002">
    <property type="protein sequence ID" value="MBB6558717.1"/>
    <property type="molecule type" value="Genomic_DNA"/>
</dbReference>
<dbReference type="Pfam" id="PF25967">
    <property type="entry name" value="RND-MFP_C"/>
    <property type="match status" value="1"/>
</dbReference>
<dbReference type="GO" id="GO:0046914">
    <property type="term" value="F:transition metal ion binding"/>
    <property type="evidence" value="ECO:0007669"/>
    <property type="project" value="TreeGrafter"/>
</dbReference>
<gene>
    <name evidence="8" type="ORF">HNP48_001381</name>
</gene>
<dbReference type="InterPro" id="IPR058792">
    <property type="entry name" value="Beta-barrel_RND_2"/>
</dbReference>
<evidence type="ECO:0000313" key="9">
    <source>
        <dbReference type="Proteomes" id="UP000575083"/>
    </source>
</evidence>
<feature type="domain" description="CusB-like barrel-sandwich hybrid" evidence="5">
    <location>
        <begin position="133"/>
        <end position="250"/>
    </location>
</feature>
<dbReference type="Pfam" id="PF11604">
    <property type="entry name" value="CusF_Ec"/>
    <property type="match status" value="1"/>
</dbReference>
<evidence type="ECO:0000256" key="2">
    <source>
        <dbReference type="ARBA" id="ARBA00022448"/>
    </source>
</evidence>
<evidence type="ECO:0000313" key="8">
    <source>
        <dbReference type="EMBL" id="MBB6558717.1"/>
    </source>
</evidence>
<dbReference type="Pfam" id="PF25919">
    <property type="entry name" value="BSH_CusB"/>
    <property type="match status" value="1"/>
</dbReference>
<organism evidence="8 9">
    <name type="scientific">Acidovorax soli</name>
    <dbReference type="NCBI Taxonomy" id="592050"/>
    <lineage>
        <taxon>Bacteria</taxon>
        <taxon>Pseudomonadati</taxon>
        <taxon>Pseudomonadota</taxon>
        <taxon>Betaproteobacteria</taxon>
        <taxon>Burkholderiales</taxon>
        <taxon>Comamonadaceae</taxon>
        <taxon>Acidovorax</taxon>
    </lineage>
</organism>
<dbReference type="InterPro" id="IPR006143">
    <property type="entry name" value="RND_pump_MFP"/>
</dbReference>
<dbReference type="GO" id="GO:0022857">
    <property type="term" value="F:transmembrane transporter activity"/>
    <property type="evidence" value="ECO:0007669"/>
    <property type="project" value="InterPro"/>
</dbReference>